<keyword evidence="4" id="KW-0645">Protease</keyword>
<evidence type="ECO:0000256" key="1">
    <source>
        <dbReference type="PROSITE-ProRule" id="PRU01379"/>
    </source>
</evidence>
<evidence type="ECO:0000259" key="3">
    <source>
        <dbReference type="PROSITE" id="PS52035"/>
    </source>
</evidence>
<feature type="domain" description="Peptidase M14" evidence="3">
    <location>
        <begin position="49"/>
        <end position="326"/>
    </location>
</feature>
<evidence type="ECO:0000313" key="5">
    <source>
        <dbReference type="Proteomes" id="UP000240739"/>
    </source>
</evidence>
<accession>A0A2T4ULM3</accession>
<reference evidence="4 5" key="1">
    <citation type="submission" date="2018-03" db="EMBL/GenBank/DDBJ databases">
        <title>Aquarubrobacter algicola gen. nov., sp. nov., a novel actinobacterium isolated from shallow eutrophic lake during the end of cyanobacterial harmful algal blooms.</title>
        <authorList>
            <person name="Chun S.J."/>
        </authorList>
    </citation>
    <scope>NUCLEOTIDE SEQUENCE [LARGE SCALE GENOMIC DNA]</scope>
    <source>
        <strain evidence="4 5">Seoho-28</strain>
    </source>
</reference>
<comment type="similarity">
    <text evidence="1">Belongs to the peptidase M14 family.</text>
</comment>
<evidence type="ECO:0000256" key="2">
    <source>
        <dbReference type="SAM" id="SignalP"/>
    </source>
</evidence>
<protein>
    <submittedName>
        <fullName evidence="4">Carboxypeptidase</fullName>
    </submittedName>
</protein>
<dbReference type="SMART" id="SM00631">
    <property type="entry name" value="Zn_pept"/>
    <property type="match status" value="1"/>
</dbReference>
<dbReference type="Pfam" id="PF00246">
    <property type="entry name" value="Peptidase_M14"/>
    <property type="match status" value="1"/>
</dbReference>
<dbReference type="Proteomes" id="UP000240739">
    <property type="component" value="Unassembled WGS sequence"/>
</dbReference>
<proteinExistence type="inferred from homology"/>
<dbReference type="EMBL" id="PYYB01000001">
    <property type="protein sequence ID" value="PTL60104.1"/>
    <property type="molecule type" value="Genomic_DNA"/>
</dbReference>
<organism evidence="4 5">
    <name type="scientific">Paraconexibacter algicola</name>
    <dbReference type="NCBI Taxonomy" id="2133960"/>
    <lineage>
        <taxon>Bacteria</taxon>
        <taxon>Bacillati</taxon>
        <taxon>Actinomycetota</taxon>
        <taxon>Thermoleophilia</taxon>
        <taxon>Solirubrobacterales</taxon>
        <taxon>Paraconexibacteraceae</taxon>
        <taxon>Paraconexibacter</taxon>
    </lineage>
</organism>
<keyword evidence="5" id="KW-1185">Reference proteome</keyword>
<keyword evidence="4" id="KW-0121">Carboxypeptidase</keyword>
<dbReference type="PROSITE" id="PS52035">
    <property type="entry name" value="PEPTIDASE_M14"/>
    <property type="match status" value="1"/>
</dbReference>
<feature type="signal peptide" evidence="2">
    <location>
        <begin position="1"/>
        <end position="21"/>
    </location>
</feature>
<dbReference type="SUPFAM" id="SSF53187">
    <property type="entry name" value="Zn-dependent exopeptidases"/>
    <property type="match status" value="1"/>
</dbReference>
<feature type="active site" description="Proton donor/acceptor" evidence="1">
    <location>
        <position position="301"/>
    </location>
</feature>
<dbReference type="GO" id="GO:0006508">
    <property type="term" value="P:proteolysis"/>
    <property type="evidence" value="ECO:0007669"/>
    <property type="project" value="InterPro"/>
</dbReference>
<dbReference type="SUPFAM" id="SSF52317">
    <property type="entry name" value="Class I glutamine amidotransferase-like"/>
    <property type="match status" value="1"/>
</dbReference>
<name>A0A2T4ULM3_9ACTN</name>
<sequence>MRRWLLLALLLALALPGVAAAAVPCTPGGAPLPAVPTWEAVNGFPLGERQATNAEIERYVAAVDAASDRVDAGIAGRSVDGRALPVVHVGAPEHVTPAGRRRIGARARALRDARPGTPRVRPDDTAIVWIAAGVHGNEPSATDAHMRILYDLASTTDCARTVRLDRLLTVLFPLQNPDGRVLGQRTNGYRFDLNRDWFARTQPETRVKIDLLERYPPIAFVDGHEQAGDGAFFPPNADPIHHEIPDGPLRQINAVYGPALRAAMDAAGRDYTNYTTYDLFFMGFGDTVPTTLYGAAGMTFEKGGQDVYPAKVQEHGLLADTVLAVAAQGRTALLREWAAQWTAARRQGARGVLEPNVVVQPTNTVRFPVPRERVYAHVLRAGRHAADVAVLAQRLRTVGVEVLRLRGPLRTRMRALGAPRATTVTLPAGTYVVPMDQSRKHWVQALLADDAHVPFPYFYDVSGWSNPLLMGLDGGVLHAPLRAADRRLLRPVGVGASPAPSLPAAPAYAVDADALESLRLVLALQRAGVTVRRASAPFRDRGRRHRRGTAIVAGGSTTRALLRRGAGRHHTAVTALSTASPAGAAPVTVPTPKVAVLRDPTGTVGDTTVPDVGLPLGGPGAAAALAPSEGWVRWLLERELGVDVVRVAETELGTLASRGITTLVVPDAALGAPTLTALGLRAVQDFVRAGGTYVGLRAQGLGVAQAAGLTSARTVAAPRGFQVPGVSIAVRVDDRSPVTWGLGGRSWVFNTGDPIVERGSSRGREAVAYAPAGALVISGYAEGTEVLAGTPVVLDERFGAGRAVIFTVDAAFRGSVEGTERMLANAVLAPPGLGARARPRTATPRVPVRPELVARTVGAAAGATDAVVRVGPADEARLRAAVRTLDLGPAARVTA</sequence>
<dbReference type="OrthoDB" id="9758209at2"/>
<dbReference type="RefSeq" id="WP_107568749.1">
    <property type="nucleotide sequence ID" value="NZ_PYYB01000001.1"/>
</dbReference>
<feature type="chain" id="PRO_5015413407" evidence="2">
    <location>
        <begin position="22"/>
        <end position="895"/>
    </location>
</feature>
<dbReference type="InterPro" id="IPR000834">
    <property type="entry name" value="Peptidase_M14"/>
</dbReference>
<dbReference type="InterPro" id="IPR029062">
    <property type="entry name" value="Class_I_gatase-like"/>
</dbReference>
<comment type="caution">
    <text evidence="4">The sequence shown here is derived from an EMBL/GenBank/DDBJ whole genome shotgun (WGS) entry which is preliminary data.</text>
</comment>
<keyword evidence="4" id="KW-0378">Hydrolase</keyword>
<dbReference type="Gene3D" id="3.40.630.10">
    <property type="entry name" value="Zn peptidases"/>
    <property type="match status" value="1"/>
</dbReference>
<dbReference type="Gene3D" id="3.40.50.880">
    <property type="match status" value="1"/>
</dbReference>
<gene>
    <name evidence="4" type="ORF">C7Y72_10835</name>
</gene>
<dbReference type="AlphaFoldDB" id="A0A2T4ULM3"/>
<dbReference type="GO" id="GO:0008270">
    <property type="term" value="F:zinc ion binding"/>
    <property type="evidence" value="ECO:0007669"/>
    <property type="project" value="InterPro"/>
</dbReference>
<keyword evidence="2" id="KW-0732">Signal</keyword>
<evidence type="ECO:0000313" key="4">
    <source>
        <dbReference type="EMBL" id="PTL60104.1"/>
    </source>
</evidence>
<dbReference type="GO" id="GO:0004181">
    <property type="term" value="F:metallocarboxypeptidase activity"/>
    <property type="evidence" value="ECO:0007669"/>
    <property type="project" value="InterPro"/>
</dbReference>